<dbReference type="Gene3D" id="2.60.40.1080">
    <property type="match status" value="2"/>
</dbReference>
<dbReference type="AlphaFoldDB" id="A0AA49GSV8"/>
<evidence type="ECO:0000259" key="2">
    <source>
        <dbReference type="Pfam" id="PF23759"/>
    </source>
</evidence>
<proteinExistence type="predicted"/>
<dbReference type="SUPFAM" id="SSF49373">
    <property type="entry name" value="Invasin/intimin cell-adhesion fragments"/>
    <property type="match status" value="2"/>
</dbReference>
<name>A0AA49GSV8_9BACT</name>
<feature type="domain" description="T9SS-like galactose binding" evidence="2">
    <location>
        <begin position="532"/>
        <end position="594"/>
    </location>
</feature>
<protein>
    <submittedName>
        <fullName evidence="3">T9SS type A sorting domain-containing protein</fullName>
    </submittedName>
</protein>
<reference evidence="3" key="1">
    <citation type="journal article" date="2023" name="Comput. Struct. Biotechnol. J.">
        <title>Discovery of a novel marine Bacteroidetes with a rich repertoire of carbohydrate-active enzymes.</title>
        <authorList>
            <person name="Chen B."/>
            <person name="Liu G."/>
            <person name="Chen Q."/>
            <person name="Wang H."/>
            <person name="Liu L."/>
            <person name="Tang K."/>
        </authorList>
    </citation>
    <scope>NUCLEOTIDE SEQUENCE</scope>
    <source>
        <strain evidence="3">TK19036</strain>
    </source>
</reference>
<sequence length="1114" mass="120186">MSFSLVAQGQSTCSEAVTATIGTNTRPTTSNRYYWYSYTMPSDGKIKITSTSSSFVEIYSGTCNDLYEEDHDYENITSTLFSSGDEVLIQWDGYHSGNSFEWNLSLTPFEEGDRCTLPATASLGTNTLPITSNDYYWYSYTMPNDGKLEITTDTSSTVTVYSNTCNDLHEEDSGWRNATVYTLSSGDEVFIKWDNRRNGKGFEWDLDVSPITTGEDCLVAATAEVGTNRLPATSEYYYWYNYTMPSAGELSVSAPSSSYVTIYTGSCNDLKVESYGYGSAVTPTLGSGEEVFIRLTASDGGDFDWNLSVPPITTGEDCSIAATAEIGTNILPATSADYYWYTYTMPSDSRLEITTASSSYVTVYTNTCNNLFSNGFGYYNTTVTTLSSGDEVFIQWDTKSNDGDFDWDLSISPLETGDNCSLAATAEIGTNPLPATSVDYYWYTYTMPSDGKLEIMSTSSTYVNVYSNTCNDLNFEEGEYENVTTSTFSGGDKIFIRLETRNNGGDFDWDLSVSSLEAGAVCLSAETAQTGTNNTPTAPYWFKYNAPTTGDYIISSVGTANSNTYLKVYSDCNGTEIASNDDYESLQSQTTFHLTESDVIYILWDDEYSSESFDWTISHKLEQTLTFDALPTKTLESTTFELTATSSSDLPISYSSSNESVATISGNIVTVTGAGTTTITASQDGDDTYNAAAPVEQVLTVTKVDQTITLDAIENQLTNAEPIMVNASVSSGLALDYTVSGPATINDNVITLDGTEGTVTVTVSQMGDDYYTAASASESFSVTYAGLQDQTITFDTIPNKSLKDSVFYLTATATSGLPVSYSSSDGTVATISDSTVTIIGIGTTTITASQEGNDTYQAATPVERILVIHEPTPDQTEVDCTSLNVSIAETIHISCSGASNGVLIASASGGTSPYQYSIDGNNFKTETSFTALDSGNYTITVKDANECMATVVAQITAPQPLMVTGQVNPSTENPGNGRIALNVEGGTTPYSYAWSHNATTDTVADLTSGDYSVTVTDAAGCTSTTSFTVDGVTAIKELQQPEIVIYPNPTQEVLHIDLSARSKVSKVALYDVMGIKIAEEHLVPGKNQLDTHLLKPGTYLLKLDNGHHQRIIVK</sequence>
<feature type="domain" description="T9SS-like galactose binding" evidence="2">
    <location>
        <begin position="136"/>
        <end position="197"/>
    </location>
</feature>
<dbReference type="InterPro" id="IPR026444">
    <property type="entry name" value="Secre_tail"/>
</dbReference>
<evidence type="ECO:0000259" key="1">
    <source>
        <dbReference type="Pfam" id="PF18962"/>
    </source>
</evidence>
<dbReference type="Gene3D" id="2.60.40.740">
    <property type="match status" value="2"/>
</dbReference>
<dbReference type="NCBIfam" id="TIGR04183">
    <property type="entry name" value="Por_Secre_tail"/>
    <property type="match status" value="1"/>
</dbReference>
<dbReference type="InterPro" id="IPR056600">
    <property type="entry name" value="GBD_T9SS_assoc"/>
</dbReference>
<feature type="domain" description="T9SS-like galactose binding" evidence="2">
    <location>
        <begin position="19"/>
        <end position="64"/>
    </location>
</feature>
<feature type="domain" description="Secretion system C-terminal sorting" evidence="1">
    <location>
        <begin position="1045"/>
        <end position="1111"/>
    </location>
</feature>
<dbReference type="Pfam" id="PF13573">
    <property type="entry name" value="SprB"/>
    <property type="match status" value="2"/>
</dbReference>
<reference evidence="3" key="2">
    <citation type="journal article" date="2024" name="Antonie Van Leeuwenhoek">
        <title>Roseihalotalea indica gen. nov., sp. nov., a halophilic Bacteroidetes from mesopelagic Southwest Indian Ocean with higher carbohydrate metabolic potential.</title>
        <authorList>
            <person name="Chen B."/>
            <person name="Zhang M."/>
            <person name="Lin D."/>
            <person name="Ye J."/>
            <person name="Tang K."/>
        </authorList>
    </citation>
    <scope>NUCLEOTIDE SEQUENCE</scope>
    <source>
        <strain evidence="3">TK19036</strain>
    </source>
</reference>
<feature type="domain" description="T9SS-like galactose binding" evidence="2">
    <location>
        <begin position="438"/>
        <end position="498"/>
    </location>
</feature>
<dbReference type="Pfam" id="PF18962">
    <property type="entry name" value="Por_Secre_tail"/>
    <property type="match status" value="1"/>
</dbReference>
<organism evidence="3">
    <name type="scientific">Roseihalotalea indica</name>
    <dbReference type="NCBI Taxonomy" id="2867963"/>
    <lineage>
        <taxon>Bacteria</taxon>
        <taxon>Pseudomonadati</taxon>
        <taxon>Bacteroidota</taxon>
        <taxon>Cytophagia</taxon>
        <taxon>Cytophagales</taxon>
        <taxon>Catalimonadaceae</taxon>
        <taxon>Roseihalotalea</taxon>
    </lineage>
</organism>
<feature type="domain" description="T9SS-like galactose binding" evidence="2">
    <location>
        <begin position="238"/>
        <end position="296"/>
    </location>
</feature>
<accession>A0AA49GSV8</accession>
<gene>
    <name evidence="3" type="ORF">K4G66_12365</name>
</gene>
<evidence type="ECO:0000313" key="3">
    <source>
        <dbReference type="EMBL" id="WKN39486.1"/>
    </source>
</evidence>
<dbReference type="Pfam" id="PF23759">
    <property type="entry name" value="GBD_T9SS_assoc"/>
    <property type="match status" value="5"/>
</dbReference>
<dbReference type="InterPro" id="IPR008964">
    <property type="entry name" value="Invasin/intimin_cell_adhesion"/>
</dbReference>
<dbReference type="InterPro" id="IPR025667">
    <property type="entry name" value="SprB_repeat"/>
</dbReference>
<dbReference type="EMBL" id="CP120682">
    <property type="protein sequence ID" value="WKN39486.1"/>
    <property type="molecule type" value="Genomic_DNA"/>
</dbReference>